<evidence type="ECO:0000256" key="1">
    <source>
        <dbReference type="PROSITE-ProRule" id="PRU00047"/>
    </source>
</evidence>
<keyword evidence="1" id="KW-0863">Zinc-finger</keyword>
<protein>
    <recommendedName>
        <fullName evidence="3">CCHC-type domain-containing protein</fullName>
    </recommendedName>
</protein>
<gene>
    <name evidence="4" type="ORF">V6N11_011891</name>
</gene>
<evidence type="ECO:0000313" key="4">
    <source>
        <dbReference type="EMBL" id="KAK9021929.1"/>
    </source>
</evidence>
<feature type="domain" description="CCHC-type" evidence="3">
    <location>
        <begin position="473"/>
        <end position="486"/>
    </location>
</feature>
<dbReference type="InterPro" id="IPR012416">
    <property type="entry name" value="CBP60"/>
</dbReference>
<feature type="compositionally biased region" description="Low complexity" evidence="2">
    <location>
        <begin position="627"/>
        <end position="639"/>
    </location>
</feature>
<dbReference type="InterPro" id="IPR025558">
    <property type="entry name" value="DUF4283"/>
</dbReference>
<evidence type="ECO:0000256" key="2">
    <source>
        <dbReference type="SAM" id="MobiDB-lite"/>
    </source>
</evidence>
<dbReference type="InterPro" id="IPR001878">
    <property type="entry name" value="Znf_CCHC"/>
</dbReference>
<dbReference type="InterPro" id="IPR046831">
    <property type="entry name" value="Calmodulin_bind_N"/>
</dbReference>
<feature type="region of interest" description="Disordered" evidence="2">
    <location>
        <begin position="521"/>
        <end position="546"/>
    </location>
</feature>
<keyword evidence="1" id="KW-0479">Metal-binding</keyword>
<dbReference type="PANTHER" id="PTHR31713:SF42">
    <property type="entry name" value="PROTEIN SAR DEFICIENT 1"/>
    <property type="match status" value="1"/>
</dbReference>
<feature type="region of interest" description="Disordered" evidence="2">
    <location>
        <begin position="622"/>
        <end position="698"/>
    </location>
</feature>
<organism evidence="4 5">
    <name type="scientific">Hibiscus sabdariffa</name>
    <name type="common">roselle</name>
    <dbReference type="NCBI Taxonomy" id="183260"/>
    <lineage>
        <taxon>Eukaryota</taxon>
        <taxon>Viridiplantae</taxon>
        <taxon>Streptophyta</taxon>
        <taxon>Embryophyta</taxon>
        <taxon>Tracheophyta</taxon>
        <taxon>Spermatophyta</taxon>
        <taxon>Magnoliopsida</taxon>
        <taxon>eudicotyledons</taxon>
        <taxon>Gunneridae</taxon>
        <taxon>Pentapetalae</taxon>
        <taxon>rosids</taxon>
        <taxon>malvids</taxon>
        <taxon>Malvales</taxon>
        <taxon>Malvaceae</taxon>
        <taxon>Malvoideae</taxon>
        <taxon>Hibiscus</taxon>
    </lineage>
</organism>
<name>A0ABR2S9T7_9ROSI</name>
<keyword evidence="5" id="KW-1185">Reference proteome</keyword>
<evidence type="ECO:0000313" key="5">
    <source>
        <dbReference type="Proteomes" id="UP001396334"/>
    </source>
</evidence>
<dbReference type="Proteomes" id="UP001396334">
    <property type="component" value="Unassembled WGS sequence"/>
</dbReference>
<reference evidence="4 5" key="1">
    <citation type="journal article" date="2024" name="G3 (Bethesda)">
        <title>Genome assembly of Hibiscus sabdariffa L. provides insights into metabolisms of medicinal natural products.</title>
        <authorList>
            <person name="Kim T."/>
        </authorList>
    </citation>
    <scope>NUCLEOTIDE SEQUENCE [LARGE SCALE GENOMIC DNA]</scope>
    <source>
        <strain evidence="4">TK-2024</strain>
        <tissue evidence="4">Old leaves</tissue>
    </source>
</reference>
<keyword evidence="1" id="KW-0862">Zinc</keyword>
<evidence type="ECO:0000259" key="3">
    <source>
        <dbReference type="PROSITE" id="PS50158"/>
    </source>
</evidence>
<proteinExistence type="predicted"/>
<dbReference type="PROSITE" id="PS50158">
    <property type="entry name" value="ZF_CCHC"/>
    <property type="match status" value="1"/>
</dbReference>
<comment type="caution">
    <text evidence="4">The sequence shown here is derived from an EMBL/GenBank/DDBJ whole genome shotgun (WGS) entry which is preliminary data.</text>
</comment>
<dbReference type="PANTHER" id="PTHR31713">
    <property type="entry name" value="OS02G0177800 PROTEIN"/>
    <property type="match status" value="1"/>
</dbReference>
<accession>A0ABR2S9T7</accession>
<dbReference type="Pfam" id="PF07887">
    <property type="entry name" value="Calmodulin_bind"/>
    <property type="match status" value="1"/>
</dbReference>
<sequence length="698" mass="77821">MAMKRLLTESCCDPAADAPAMEKRLKPLPSFASVIGDAVMVKWFSTALEPVLRRVVNEEVERGLRNRIRFFSRSPSFRIQAPEPSTLELIFPKALTVPIFTGSMIVDEESNQLIVMLVDTRGNQMVPVLFPSPIKVDVVVLDGDFPSVDGKSWSSEEFDRSIVRERTGRRPLLTGELTVTVRDGVGSIGDIEFTDNSSWIRSRKFRIGAKVAQGSSNGVRIREAMTEAFVVKDHRGERMDCDNLGPQPPSYKDMLTGNSDSVVDDDLISLGDDDFDLHADDIQIGESEGIPFINFSDRVKDLAIKSMDFTLVLKILGRRVGYTTLYNRIIGLWKPSNNIKLIDIENDYYLVKFSSRTDYIHALTDGPWTIFGHYITVEPWSVDFNPLQDYPSCILAWVRLPGLPITWYKRSLIEAIGERIGRVVKIDYQTDFGHRGRFARMAIKINLKKPLVSKITINGQLQFVEYESLPMVCFKCGVYGHVSDSCAPINGGEQENFTQAPTRTMDVPSEPFGPWMLVEKRQRRQPKKVNPGEPPAPPSLAQGSRFNPIFMDDTTVVDTVDQDALQTEVEAAMPEAVNTTVEHESEIAIPQNARESVLKARTKGKATLLIRKPSATVLTPKNLNIMPRKSSSSVPSSSRSKGRNAQPSLNPARHGAVVISTKSAPLIPTQVSPQERDTVRRQSRAQEGIGDLSNSMVE</sequence>
<dbReference type="Pfam" id="PF14111">
    <property type="entry name" value="DUF4283"/>
    <property type="match status" value="1"/>
</dbReference>
<dbReference type="EMBL" id="JBBPBN010000016">
    <property type="protein sequence ID" value="KAK9021929.1"/>
    <property type="molecule type" value="Genomic_DNA"/>
</dbReference>